<accession>A0AAP0R0J0</accession>
<reference evidence="3 4" key="1">
    <citation type="submission" date="2024-05" db="EMBL/GenBank/DDBJ databases">
        <title>Haplotype-resolved chromosome-level genome assembly of Huyou (Citrus changshanensis).</title>
        <authorList>
            <person name="Miao C."/>
            <person name="Chen W."/>
            <person name="Wu Y."/>
            <person name="Wang L."/>
            <person name="Zhao S."/>
            <person name="Grierson D."/>
            <person name="Xu C."/>
            <person name="Chen K."/>
        </authorList>
    </citation>
    <scope>NUCLEOTIDE SEQUENCE [LARGE SCALE GENOMIC DNA]</scope>
    <source>
        <strain evidence="3">01-14</strain>
        <tissue evidence="3">Leaf</tissue>
    </source>
</reference>
<evidence type="ECO:0000313" key="4">
    <source>
        <dbReference type="Proteomes" id="UP001428341"/>
    </source>
</evidence>
<evidence type="ECO:0000313" key="3">
    <source>
        <dbReference type="EMBL" id="KAK9229679.1"/>
    </source>
</evidence>
<protein>
    <recommendedName>
        <fullName evidence="5">Transposase</fullName>
    </recommendedName>
</protein>
<dbReference type="AlphaFoldDB" id="A0AAP0R0J0"/>
<feature type="compositionally biased region" description="Low complexity" evidence="2">
    <location>
        <begin position="353"/>
        <end position="371"/>
    </location>
</feature>
<name>A0AAP0R0J0_9ROSI</name>
<organism evidence="3 4">
    <name type="scientific">Citrus x changshan-huyou</name>
    <dbReference type="NCBI Taxonomy" id="2935761"/>
    <lineage>
        <taxon>Eukaryota</taxon>
        <taxon>Viridiplantae</taxon>
        <taxon>Streptophyta</taxon>
        <taxon>Embryophyta</taxon>
        <taxon>Tracheophyta</taxon>
        <taxon>Spermatophyta</taxon>
        <taxon>Magnoliopsida</taxon>
        <taxon>eudicotyledons</taxon>
        <taxon>Gunneridae</taxon>
        <taxon>Pentapetalae</taxon>
        <taxon>rosids</taxon>
        <taxon>malvids</taxon>
        <taxon>Sapindales</taxon>
        <taxon>Rutaceae</taxon>
        <taxon>Aurantioideae</taxon>
        <taxon>Citrus</taxon>
    </lineage>
</organism>
<dbReference type="InterPro" id="IPR004252">
    <property type="entry name" value="Probable_transposase_24"/>
</dbReference>
<sequence length="371" mass="42170">MDNILQQRATSKQRQASSSSSHTHGDGGGESTQVRQARGPALGVGEWGTGEIMHLQFNSEWQVIGSNSSKFKSHLGIVVKNGLKVPLTYAEWTHMPDDVLEFIWKEVKENTDAPDAYKPYCLKNAGKLWKDWKYRVKSEHYNGKTDAERLASIPLRVVEEQWKTLVAYWGTEESKAAAEKNKMNRSQVYSLPRTGRTSFAIKKEQMKKQGKKTDRISVFIETRSKRNGSISDVESEEIISQFHEHLSHLPEEQQTEAVRDRVFTQVMGPDGHGYARTYGHGPTPSDVMRTKSNEANEILQQEVNRLKSNYADLQCKYSDLQTKYAEIHSFMRSHFDDFAADIQSSTNERIPDASSSHHSNQNANPNFESNN</sequence>
<keyword evidence="1" id="KW-0175">Coiled coil</keyword>
<feature type="coiled-coil region" evidence="1">
    <location>
        <begin position="289"/>
        <end position="323"/>
    </location>
</feature>
<dbReference type="PANTHER" id="PTHR33144:SF52">
    <property type="match status" value="1"/>
</dbReference>
<dbReference type="Proteomes" id="UP001428341">
    <property type="component" value="Unassembled WGS sequence"/>
</dbReference>
<proteinExistence type="predicted"/>
<evidence type="ECO:0000256" key="2">
    <source>
        <dbReference type="SAM" id="MobiDB-lite"/>
    </source>
</evidence>
<feature type="region of interest" description="Disordered" evidence="2">
    <location>
        <begin position="346"/>
        <end position="371"/>
    </location>
</feature>
<dbReference type="Pfam" id="PF03004">
    <property type="entry name" value="Transposase_24"/>
    <property type="match status" value="1"/>
</dbReference>
<feature type="region of interest" description="Disordered" evidence="2">
    <location>
        <begin position="1"/>
        <end position="36"/>
    </location>
</feature>
<gene>
    <name evidence="3" type="ORF">WN944_022643</name>
</gene>
<dbReference type="EMBL" id="JBCGBO010000001">
    <property type="protein sequence ID" value="KAK9229679.1"/>
    <property type="molecule type" value="Genomic_DNA"/>
</dbReference>
<evidence type="ECO:0008006" key="5">
    <source>
        <dbReference type="Google" id="ProtNLM"/>
    </source>
</evidence>
<feature type="compositionally biased region" description="Low complexity" evidence="2">
    <location>
        <begin position="1"/>
        <end position="22"/>
    </location>
</feature>
<evidence type="ECO:0000256" key="1">
    <source>
        <dbReference type="SAM" id="Coils"/>
    </source>
</evidence>
<keyword evidence="4" id="KW-1185">Reference proteome</keyword>
<comment type="caution">
    <text evidence="3">The sequence shown here is derived from an EMBL/GenBank/DDBJ whole genome shotgun (WGS) entry which is preliminary data.</text>
</comment>
<dbReference type="PANTHER" id="PTHR33144">
    <property type="entry name" value="OS10G0409366 PROTEIN-RELATED"/>
    <property type="match status" value="1"/>
</dbReference>